<keyword evidence="4" id="KW-0813">Transport</keyword>
<evidence type="ECO:0000256" key="6">
    <source>
        <dbReference type="ARBA" id="ARBA00023136"/>
    </source>
</evidence>
<dbReference type="GO" id="GO:0046933">
    <property type="term" value="F:proton-transporting ATP synthase activity, rotational mechanism"/>
    <property type="evidence" value="ECO:0007669"/>
    <property type="project" value="InterPro"/>
</dbReference>
<keyword evidence="7" id="KW-0066">ATP synthesis</keyword>
<dbReference type="InterPro" id="IPR001469">
    <property type="entry name" value="ATP_synth_F1_dsu/esu"/>
</dbReference>
<dbReference type="PATRIC" id="fig|1339352.3.peg.2232"/>
<evidence type="ECO:0000256" key="5">
    <source>
        <dbReference type="ARBA" id="ARBA00023065"/>
    </source>
</evidence>
<evidence type="ECO:0000256" key="7">
    <source>
        <dbReference type="ARBA" id="ARBA00023196"/>
    </source>
</evidence>
<evidence type="ECO:0000256" key="1">
    <source>
        <dbReference type="ARBA" id="ARBA00003543"/>
    </source>
</evidence>
<keyword evidence="5" id="KW-0406">Ion transport</keyword>
<feature type="domain" description="ATP synthase F1 complex delta/epsilon subunit N-terminal" evidence="8">
    <location>
        <begin position="7"/>
        <end position="81"/>
    </location>
</feature>
<accession>A0A069SH72</accession>
<dbReference type="SUPFAM" id="SSF51344">
    <property type="entry name" value="Epsilon subunit of F1F0-ATP synthase N-terminal domain"/>
    <property type="match status" value="1"/>
</dbReference>
<proteinExistence type="inferred from homology"/>
<evidence type="ECO:0000256" key="3">
    <source>
        <dbReference type="ARBA" id="ARBA00005712"/>
    </source>
</evidence>
<dbReference type="EMBL" id="JNHM01000028">
    <property type="protein sequence ID" value="KDS53896.1"/>
    <property type="molecule type" value="Genomic_DNA"/>
</dbReference>
<evidence type="ECO:0000256" key="2">
    <source>
        <dbReference type="ARBA" id="ARBA00004184"/>
    </source>
</evidence>
<reference evidence="9 10" key="1">
    <citation type="submission" date="2014-04" db="EMBL/GenBank/DDBJ databases">
        <authorList>
            <person name="Sears C."/>
            <person name="Carroll K."/>
            <person name="Sack B.R."/>
            <person name="Qadri F."/>
            <person name="Myers L.L."/>
            <person name="Chung G.-T."/>
            <person name="Escheverria P."/>
            <person name="Fraser C.M."/>
            <person name="Sadzewicz L."/>
            <person name="Shefchek K.A."/>
            <person name="Tallon L."/>
            <person name="Das S.P."/>
            <person name="Daugherty S."/>
            <person name="Mongodin E.F."/>
        </authorList>
    </citation>
    <scope>NUCLEOTIDE SEQUENCE [LARGE SCALE GENOMIC DNA]</scope>
    <source>
        <strain evidence="9 10">3975 RP4</strain>
    </source>
</reference>
<evidence type="ECO:0000259" key="8">
    <source>
        <dbReference type="Pfam" id="PF02823"/>
    </source>
</evidence>
<dbReference type="CDD" id="cd12152">
    <property type="entry name" value="F1-ATPase_delta"/>
    <property type="match status" value="1"/>
</dbReference>
<organism evidence="9 10">
    <name type="scientific">Phocaeicola vulgatus str. 3975 RP4</name>
    <dbReference type="NCBI Taxonomy" id="1339352"/>
    <lineage>
        <taxon>Bacteria</taxon>
        <taxon>Pseudomonadati</taxon>
        <taxon>Bacteroidota</taxon>
        <taxon>Bacteroidia</taxon>
        <taxon>Bacteroidales</taxon>
        <taxon>Bacteroidaceae</taxon>
        <taxon>Phocaeicola</taxon>
    </lineage>
</organism>
<comment type="function">
    <text evidence="1">Produces ATP from ADP in the presence of a proton gradient across the membrane.</text>
</comment>
<evidence type="ECO:0000256" key="4">
    <source>
        <dbReference type="ARBA" id="ARBA00022448"/>
    </source>
</evidence>
<evidence type="ECO:0000313" key="10">
    <source>
        <dbReference type="Proteomes" id="UP000027661"/>
    </source>
</evidence>
<protein>
    <submittedName>
        <fullName evidence="9">ATP synthase, Delta/Epsilon chain, beta-sandwich domain protein</fullName>
    </submittedName>
</protein>
<dbReference type="Pfam" id="PF02823">
    <property type="entry name" value="ATP-synt_DE_N"/>
    <property type="match status" value="1"/>
</dbReference>
<dbReference type="Proteomes" id="UP000027661">
    <property type="component" value="Unassembled WGS sequence"/>
</dbReference>
<dbReference type="Gene3D" id="2.60.15.10">
    <property type="entry name" value="F0F1 ATP synthase delta/epsilon subunit, N-terminal"/>
    <property type="match status" value="1"/>
</dbReference>
<dbReference type="GeneID" id="5303955"/>
<evidence type="ECO:0000313" key="9">
    <source>
        <dbReference type="EMBL" id="KDS53896.1"/>
    </source>
</evidence>
<keyword evidence="7" id="KW-0139">CF(1)</keyword>
<dbReference type="AlphaFoldDB" id="A0A069SH72"/>
<gene>
    <name evidence="9" type="ORF">M099_2321</name>
</gene>
<comment type="subcellular location">
    <subcellularLocation>
        <location evidence="2">Endomembrane system</location>
        <topology evidence="2">Peripheral membrane protein</topology>
    </subcellularLocation>
</comment>
<dbReference type="InterPro" id="IPR036771">
    <property type="entry name" value="ATPsynth_dsu/esu_N"/>
</dbReference>
<name>A0A069SH72_PHOVU</name>
<comment type="similarity">
    <text evidence="3">Belongs to the ATPase epsilon chain family.</text>
</comment>
<sequence>MEHHEDLHLIVVSPESTLFDGKVEIVTLPGELGSFSVLYDHAPLISSLIKGEIKYTEDELEKSIGISSGFVEVRDNIVSACVEI</sequence>
<dbReference type="GO" id="GO:0012505">
    <property type="term" value="C:endomembrane system"/>
    <property type="evidence" value="ECO:0007669"/>
    <property type="project" value="UniProtKB-SubCell"/>
</dbReference>
<dbReference type="InterPro" id="IPR020546">
    <property type="entry name" value="ATP_synth_F1_dsu/esu_N"/>
</dbReference>
<dbReference type="GO" id="GO:0045259">
    <property type="term" value="C:proton-transporting ATP synthase complex"/>
    <property type="evidence" value="ECO:0007669"/>
    <property type="project" value="UniProtKB-KW"/>
</dbReference>
<comment type="caution">
    <text evidence="9">The sequence shown here is derived from an EMBL/GenBank/DDBJ whole genome shotgun (WGS) entry which is preliminary data.</text>
</comment>
<dbReference type="RefSeq" id="WP_005846822.1">
    <property type="nucleotide sequence ID" value="NZ_JNHM01000028.1"/>
</dbReference>
<keyword evidence="6" id="KW-0472">Membrane</keyword>